<accession>A0A6C2UK26</accession>
<protein>
    <recommendedName>
        <fullName evidence="1">Transposase IS200-like domain-containing protein</fullName>
    </recommendedName>
</protein>
<name>A0A6C2UK26_9BACT</name>
<keyword evidence="3" id="KW-1185">Reference proteome</keyword>
<proteinExistence type="predicted"/>
<evidence type="ECO:0000313" key="3">
    <source>
        <dbReference type="Proteomes" id="UP000346198"/>
    </source>
</evidence>
<dbReference type="InterPro" id="IPR036515">
    <property type="entry name" value="Transposase_17_sf"/>
</dbReference>
<dbReference type="InterPro" id="IPR002686">
    <property type="entry name" value="Transposase_17"/>
</dbReference>
<dbReference type="Proteomes" id="UP000346198">
    <property type="component" value="Unassembled WGS sequence"/>
</dbReference>
<feature type="domain" description="Transposase IS200-like" evidence="1">
    <location>
        <begin position="9"/>
        <end position="125"/>
    </location>
</feature>
<dbReference type="PANTHER" id="PTHR34322">
    <property type="entry name" value="TRANSPOSASE, Y1_TNP DOMAIN-CONTAINING"/>
    <property type="match status" value="1"/>
</dbReference>
<sequence>MPRKPRIEYEGAVYHVMCRGNGGDAIFTDDWDRKIFMDTLDEACGRCGWRIHAFVLMGNHYHVLLETPEPNLVAGMTWFQGTYTQRFNARHKRWGHLFQGRYKALVIDGVRNEYFSTVAGYIHLNPARAHLFDLKTGALEEYCWSSFPLYFDPSLRPEWLCVERVLGSFQWLDNSTGRRQYQQFMQSRVLELSLSDNPAEYDVAWKELRRGWFLGGETFRKELMGRIDDVMEGRQRSSYSGEQVIGHDVSEAERLVSAGLAALGLTDEALAGLRKNCAEKYAIAWLVRRNTCVKNLWIKARLEMGKATNFAAFLKRMDAGEFGSESFDRVKNIKS</sequence>
<reference evidence="2 3" key="1">
    <citation type="submission" date="2019-04" db="EMBL/GenBank/DDBJ databases">
        <authorList>
            <person name="Van Vliet M D."/>
        </authorList>
    </citation>
    <scope>NUCLEOTIDE SEQUENCE [LARGE SCALE GENOMIC DNA]</scope>
    <source>
        <strain evidence="2 3">F21</strain>
    </source>
</reference>
<dbReference type="EMBL" id="CAAHFH010000001">
    <property type="protein sequence ID" value="VGO20582.1"/>
    <property type="molecule type" value="Genomic_DNA"/>
</dbReference>
<dbReference type="SMART" id="SM01321">
    <property type="entry name" value="Y1_Tnp"/>
    <property type="match status" value="1"/>
</dbReference>
<evidence type="ECO:0000313" key="2">
    <source>
        <dbReference type="EMBL" id="VGO20582.1"/>
    </source>
</evidence>
<dbReference type="RefSeq" id="WP_136061985.1">
    <property type="nucleotide sequence ID" value="NZ_CAAHFH010000001.1"/>
</dbReference>
<dbReference type="Pfam" id="PF01797">
    <property type="entry name" value="Y1_Tnp"/>
    <property type="match status" value="1"/>
</dbReference>
<dbReference type="GO" id="GO:0004803">
    <property type="term" value="F:transposase activity"/>
    <property type="evidence" value="ECO:0007669"/>
    <property type="project" value="InterPro"/>
</dbReference>
<dbReference type="GO" id="GO:0006313">
    <property type="term" value="P:DNA transposition"/>
    <property type="evidence" value="ECO:0007669"/>
    <property type="project" value="InterPro"/>
</dbReference>
<dbReference type="AlphaFoldDB" id="A0A6C2UK26"/>
<evidence type="ECO:0000259" key="1">
    <source>
        <dbReference type="SMART" id="SM01321"/>
    </source>
</evidence>
<gene>
    <name evidence="2" type="ORF">SCARR_02647</name>
</gene>
<dbReference type="GO" id="GO:0003677">
    <property type="term" value="F:DNA binding"/>
    <property type="evidence" value="ECO:0007669"/>
    <property type="project" value="InterPro"/>
</dbReference>
<dbReference type="Gene3D" id="3.30.70.1290">
    <property type="entry name" value="Transposase IS200-like"/>
    <property type="match status" value="1"/>
</dbReference>
<dbReference type="PANTHER" id="PTHR34322:SF2">
    <property type="entry name" value="TRANSPOSASE IS200-LIKE DOMAIN-CONTAINING PROTEIN"/>
    <property type="match status" value="1"/>
</dbReference>
<organism evidence="2 3">
    <name type="scientific">Pontiella sulfatireligans</name>
    <dbReference type="NCBI Taxonomy" id="2750658"/>
    <lineage>
        <taxon>Bacteria</taxon>
        <taxon>Pseudomonadati</taxon>
        <taxon>Kiritimatiellota</taxon>
        <taxon>Kiritimatiellia</taxon>
        <taxon>Kiritimatiellales</taxon>
        <taxon>Pontiellaceae</taxon>
        <taxon>Pontiella</taxon>
    </lineage>
</organism>
<dbReference type="SUPFAM" id="SSF143422">
    <property type="entry name" value="Transposase IS200-like"/>
    <property type="match status" value="1"/>
</dbReference>